<name>A0ACD5DDM6_9LACO</name>
<dbReference type="EMBL" id="CP168151">
    <property type="protein sequence ID" value="XFD39489.1"/>
    <property type="molecule type" value="Genomic_DNA"/>
</dbReference>
<dbReference type="Proteomes" id="UP001149860">
    <property type="component" value="Chromosome"/>
</dbReference>
<keyword evidence="2" id="KW-1185">Reference proteome</keyword>
<organism evidence="1 2">
    <name type="scientific">Lentilactobacillus terminaliae</name>
    <dbReference type="NCBI Taxonomy" id="3003483"/>
    <lineage>
        <taxon>Bacteria</taxon>
        <taxon>Bacillati</taxon>
        <taxon>Bacillota</taxon>
        <taxon>Bacilli</taxon>
        <taxon>Lactobacillales</taxon>
        <taxon>Lactobacillaceae</taxon>
        <taxon>Lentilactobacillus</taxon>
    </lineage>
</organism>
<accession>A0ACD5DDM6</accession>
<evidence type="ECO:0000313" key="1">
    <source>
        <dbReference type="EMBL" id="XFD39489.1"/>
    </source>
</evidence>
<reference evidence="1" key="1">
    <citation type="submission" date="2024-08" db="EMBL/GenBank/DDBJ databases">
        <title>Lentilactobacillus sp. nov., isolated from tree bark.</title>
        <authorList>
            <person name="Phuengjayaem S."/>
            <person name="Tanasupawat S."/>
        </authorList>
    </citation>
    <scope>NUCLEOTIDE SEQUENCE</scope>
    <source>
        <strain evidence="1">SPB1-3</strain>
    </source>
</reference>
<gene>
    <name evidence="1" type="ORF">O0236_008820</name>
</gene>
<protein>
    <submittedName>
        <fullName evidence="1">TetR/AcrR family transcriptional regulator</fullName>
    </submittedName>
</protein>
<evidence type="ECO:0000313" key="2">
    <source>
        <dbReference type="Proteomes" id="UP001149860"/>
    </source>
</evidence>
<proteinExistence type="predicted"/>
<sequence>MKPKNEAVRQQIIDAATELIIEYGIAGTSTVKVAKRINGAQSNIYSYFKSKSELISGVFLHHQKMMINAMKPAFDESKSPKKLVADIVSELLSFADEDPTSIQIIAAFRAQPNLRQQLPTIDDSQLLTKMFELITNYQRDRVINSAPAEFIAEAIFSIVVNYSNAKLADENYAPLLSKDTVIKMVSDFTFIDN</sequence>